<keyword evidence="4" id="KW-1185">Reference proteome</keyword>
<proteinExistence type="predicted"/>
<dbReference type="AlphaFoldDB" id="A0A2T3W543"/>
<evidence type="ECO:0000313" key="4">
    <source>
        <dbReference type="Proteomes" id="UP000240317"/>
    </source>
</evidence>
<dbReference type="PRINTS" id="PR00069">
    <property type="entry name" value="ALDKETRDTASE"/>
</dbReference>
<dbReference type="Proteomes" id="UP000240317">
    <property type="component" value="Unassembled WGS sequence"/>
</dbReference>
<dbReference type="OrthoDB" id="9773828at2"/>
<comment type="caution">
    <text evidence="3">The sequence shown here is derived from an EMBL/GenBank/DDBJ whole genome shotgun (WGS) entry which is preliminary data.</text>
</comment>
<dbReference type="SUPFAM" id="SSF51430">
    <property type="entry name" value="NAD(P)-linked oxidoreductase"/>
    <property type="match status" value="1"/>
</dbReference>
<dbReference type="Pfam" id="PF00248">
    <property type="entry name" value="Aldo_ket_red"/>
    <property type="match status" value="1"/>
</dbReference>
<sequence>MPAGGFRMTDTTAPAAASGTFNIGGDLTVNRLGFGAMRVTGEGVWGDPTDRRAALDTLRALPELGVNLIDTADSYGPAVSEELLREALHPFDTVVIATKAGLTRTGPNIWIPLGRPEYLKQQAYLSCRRLGVERIDLWQLHRIDASVPRDEQFGAIKELMDEGVIRHAGLSEVSVEEIEAARAVFPVATVQNLYNLVHRKSEDVLDYCEREGIGFLPWYPLAAGGLARPGSVLSEVAGRLGATPSQVALAWVLRRSPVMLPIPGTGKRKHLEENVAAARLTLSDEDFRALDEVGQQEWAKQSG</sequence>
<dbReference type="InterPro" id="IPR050791">
    <property type="entry name" value="Aldo-Keto_reductase"/>
</dbReference>
<evidence type="ECO:0000313" key="3">
    <source>
        <dbReference type="EMBL" id="PTA67008.1"/>
    </source>
</evidence>
<dbReference type="InterPro" id="IPR036812">
    <property type="entry name" value="NAD(P)_OxRdtase_dom_sf"/>
</dbReference>
<organism evidence="3 4">
    <name type="scientific">Deinococcus arcticus</name>
    <dbReference type="NCBI Taxonomy" id="2136176"/>
    <lineage>
        <taxon>Bacteria</taxon>
        <taxon>Thermotogati</taxon>
        <taxon>Deinococcota</taxon>
        <taxon>Deinococci</taxon>
        <taxon>Deinococcales</taxon>
        <taxon>Deinococcaceae</taxon>
        <taxon>Deinococcus</taxon>
    </lineage>
</organism>
<dbReference type="GO" id="GO:0016491">
    <property type="term" value="F:oxidoreductase activity"/>
    <property type="evidence" value="ECO:0007669"/>
    <property type="project" value="UniProtKB-KW"/>
</dbReference>
<reference evidence="3 4" key="1">
    <citation type="submission" date="2018-03" db="EMBL/GenBank/DDBJ databases">
        <title>Draft genome of Deinococcus sp. OD32.</title>
        <authorList>
            <person name="Wang X.-P."/>
            <person name="Du Z.-J."/>
        </authorList>
    </citation>
    <scope>NUCLEOTIDE SEQUENCE [LARGE SCALE GENOMIC DNA]</scope>
    <source>
        <strain evidence="3 4">OD32</strain>
    </source>
</reference>
<dbReference type="InterPro" id="IPR023210">
    <property type="entry name" value="NADP_OxRdtase_dom"/>
</dbReference>
<dbReference type="EMBL" id="PYSV01000016">
    <property type="protein sequence ID" value="PTA67008.1"/>
    <property type="molecule type" value="Genomic_DNA"/>
</dbReference>
<evidence type="ECO:0000259" key="2">
    <source>
        <dbReference type="Pfam" id="PF00248"/>
    </source>
</evidence>
<evidence type="ECO:0000256" key="1">
    <source>
        <dbReference type="ARBA" id="ARBA00023002"/>
    </source>
</evidence>
<dbReference type="InterPro" id="IPR020471">
    <property type="entry name" value="AKR"/>
</dbReference>
<dbReference type="PANTHER" id="PTHR43625:SF40">
    <property type="entry name" value="ALDO-KETO REDUCTASE YAKC [NADP(+)]"/>
    <property type="match status" value="1"/>
</dbReference>
<name>A0A2T3W543_9DEIO</name>
<gene>
    <name evidence="3" type="ORF">C8263_14955</name>
</gene>
<accession>A0A2T3W543</accession>
<protein>
    <submittedName>
        <fullName evidence="3">Oxidoreductase</fullName>
    </submittedName>
</protein>
<dbReference type="Gene3D" id="3.20.20.100">
    <property type="entry name" value="NADP-dependent oxidoreductase domain"/>
    <property type="match status" value="1"/>
</dbReference>
<dbReference type="GO" id="GO:0005737">
    <property type="term" value="C:cytoplasm"/>
    <property type="evidence" value="ECO:0007669"/>
    <property type="project" value="TreeGrafter"/>
</dbReference>
<keyword evidence="1" id="KW-0560">Oxidoreductase</keyword>
<dbReference type="CDD" id="cd19088">
    <property type="entry name" value="AKR_AKR13B1"/>
    <property type="match status" value="1"/>
</dbReference>
<dbReference type="PANTHER" id="PTHR43625">
    <property type="entry name" value="AFLATOXIN B1 ALDEHYDE REDUCTASE"/>
    <property type="match status" value="1"/>
</dbReference>
<feature type="domain" description="NADP-dependent oxidoreductase" evidence="2">
    <location>
        <begin position="31"/>
        <end position="293"/>
    </location>
</feature>